<dbReference type="OrthoDB" id="10260894at2759"/>
<accession>V5GIA0</accession>
<name>V5GIA0_ANOGL</name>
<dbReference type="AlphaFoldDB" id="V5GIA0"/>
<evidence type="ECO:0000313" key="1">
    <source>
        <dbReference type="EMBL" id="JAB61362.1"/>
    </source>
</evidence>
<sequence>ILKLKDEISQIKDKSQELKLEQKGLLVVTEIYEPLEMLQSSIFNIENSTSDEIPDISSIHADTIRSLTEPLKQFRELVSATKGLLPKSELLDQQVPPAKEVMHALKKQIQKALEVCPQNMSVHLLQAPLQALSSSIEHMESSLE</sequence>
<proteinExistence type="predicted"/>
<dbReference type="EMBL" id="GALX01007104">
    <property type="protein sequence ID" value="JAB61362.1"/>
    <property type="molecule type" value="Transcribed_RNA"/>
</dbReference>
<organism evidence="1">
    <name type="scientific">Anoplophora glabripennis</name>
    <name type="common">Asian longhorn beetle</name>
    <name type="synonym">Anoplophora nobilis</name>
    <dbReference type="NCBI Taxonomy" id="217634"/>
    <lineage>
        <taxon>Eukaryota</taxon>
        <taxon>Metazoa</taxon>
        <taxon>Ecdysozoa</taxon>
        <taxon>Arthropoda</taxon>
        <taxon>Hexapoda</taxon>
        <taxon>Insecta</taxon>
        <taxon>Pterygota</taxon>
        <taxon>Neoptera</taxon>
        <taxon>Endopterygota</taxon>
        <taxon>Coleoptera</taxon>
        <taxon>Polyphaga</taxon>
        <taxon>Cucujiformia</taxon>
        <taxon>Chrysomeloidea</taxon>
        <taxon>Cerambycidae</taxon>
        <taxon>Lamiinae</taxon>
        <taxon>Lamiini</taxon>
        <taxon>Anoplophora</taxon>
    </lineage>
</organism>
<reference evidence="1" key="1">
    <citation type="submission" date="2013-07" db="EMBL/GenBank/DDBJ databases">
        <title>Midgut Transcriptome Profiling of Anoplphora glabripennis, a Lignocellulose Degrading, Wood-Boring Cerambycid.</title>
        <authorList>
            <person name="Scully E.D."/>
            <person name="Hoover K."/>
            <person name="Carlson J.E."/>
            <person name="Tien M."/>
            <person name="Geib S.M."/>
        </authorList>
    </citation>
    <scope>NUCLEOTIDE SEQUENCE</scope>
</reference>
<protein>
    <submittedName>
        <fullName evidence="1">Uncharacterized protein</fullName>
    </submittedName>
</protein>
<feature type="non-terminal residue" evidence="1">
    <location>
        <position position="144"/>
    </location>
</feature>
<feature type="non-terminal residue" evidence="1">
    <location>
        <position position="1"/>
    </location>
</feature>